<dbReference type="AlphaFoldDB" id="A0A1S1V4M2"/>
<name>A0A1S1V4M2_9FIRM</name>
<evidence type="ECO:0000313" key="2">
    <source>
        <dbReference type="Proteomes" id="UP000180254"/>
    </source>
</evidence>
<dbReference type="RefSeq" id="WP_071064464.1">
    <property type="nucleotide sequence ID" value="NZ_MKIE01000014.1"/>
</dbReference>
<evidence type="ECO:0000313" key="1">
    <source>
        <dbReference type="EMBL" id="OHW61375.1"/>
    </source>
</evidence>
<comment type="caution">
    <text evidence="1">The sequence shown here is derived from an EMBL/GenBank/DDBJ whole genome shotgun (WGS) entry which is preliminary data.</text>
</comment>
<proteinExistence type="predicted"/>
<organism evidence="1 2">
    <name type="scientific">Andreesenia angusta</name>
    <dbReference type="NCBI Taxonomy" id="39480"/>
    <lineage>
        <taxon>Bacteria</taxon>
        <taxon>Bacillati</taxon>
        <taxon>Bacillota</taxon>
        <taxon>Tissierellia</taxon>
        <taxon>Tissierellales</taxon>
        <taxon>Gottschalkiaceae</taxon>
        <taxon>Andreesenia</taxon>
    </lineage>
</organism>
<protein>
    <recommendedName>
        <fullName evidence="3">DUF2577 domain-containing protein</fullName>
    </recommendedName>
</protein>
<dbReference type="EMBL" id="MKIE01000014">
    <property type="protein sequence ID" value="OHW61375.1"/>
    <property type="molecule type" value="Genomic_DNA"/>
</dbReference>
<evidence type="ECO:0008006" key="3">
    <source>
        <dbReference type="Google" id="ProtNLM"/>
    </source>
</evidence>
<dbReference type="Pfam" id="PF10844">
    <property type="entry name" value="DUF2577"/>
    <property type="match status" value="1"/>
</dbReference>
<dbReference type="InterPro" id="IPR022555">
    <property type="entry name" value="DUF2577"/>
</dbReference>
<dbReference type="OrthoDB" id="1908948at2"/>
<gene>
    <name evidence="1" type="ORF">EUAN_22250</name>
</gene>
<accession>A0A1S1V4M2</accession>
<dbReference type="Proteomes" id="UP000180254">
    <property type="component" value="Unassembled WGS sequence"/>
</dbReference>
<keyword evidence="2" id="KW-1185">Reference proteome</keyword>
<sequence length="128" mass="14123">MKDNPYSKMLDIMSSRGGKNNPPSIEIATVIQEPPNLLIKIRELEIDNDNLLIADYLLENHSRKISFQDGSPTGATLVSGDHSHGFASIGVETELFTKCTLRKGDIVAVLPTTDKQLFIILARLSEVM</sequence>
<dbReference type="STRING" id="39480.EUAN_22250"/>
<reference evidence="1 2" key="1">
    <citation type="submission" date="2016-09" db="EMBL/GenBank/DDBJ databases">
        <title>Genome sequence of Eubacterium angustum.</title>
        <authorList>
            <person name="Poehlein A."/>
            <person name="Daniel R."/>
        </authorList>
    </citation>
    <scope>NUCLEOTIDE SEQUENCE [LARGE SCALE GENOMIC DNA]</scope>
    <source>
        <strain evidence="1 2">DSM 1989</strain>
    </source>
</reference>